<comment type="similarity">
    <text evidence="2">Belongs to the cytochrome P450 family.</text>
</comment>
<evidence type="ECO:0000313" key="10">
    <source>
        <dbReference type="Proteomes" id="UP000006039"/>
    </source>
</evidence>
<keyword evidence="5" id="KW-0560">Oxidoreductase</keyword>
<keyword evidence="6" id="KW-0408">Iron</keyword>
<keyword evidence="4" id="KW-0479">Metal-binding</keyword>
<evidence type="ECO:0000256" key="6">
    <source>
        <dbReference type="ARBA" id="ARBA00023004"/>
    </source>
</evidence>
<keyword evidence="7" id="KW-0503">Monooxygenase</keyword>
<evidence type="ECO:0000313" key="9">
    <source>
        <dbReference type="EnsemblFungi" id="EJT71181"/>
    </source>
</evidence>
<dbReference type="VEuPathDB" id="FungiDB:GGTG_10441"/>
<sequence>MIVSSANAREATVVYTPPKCSFTRILSLGPAGITDGTHRAQHSFLISAIGVMYQYIDNRRHVSLLTALVLKCIYNLTLHPLARFPGPFLCRATRLAYCRRLVSGRLPFEILDLHKKYGDVVRIAPDELSFAHPTAWLEIYGHRPHGSDGPEELPKYQTYFRNAGMPPSIVNEDRENHALIRRLLAPGFSERTMRDQEPIIGGYVDLLIKQLHANCSVPDSNQDRDAATPISLDSGDGAAGARLLRNRRPKVSSAGHEKGDGRKMIIMSNWLTWTTFDIIGDLVFGEPFGCLARGRYDPWVSQINHAGPATAYIWTLKYLGLDVVVLPVAMAWMRRQRLARETTAKLRRRMELGADGRPDLIGGLLRKQSDWNLEYWRIRVNVGTLVLAGSETTATLLCGVTFLLVSHPPALERLAAEVRSAFSSQADITMLSVARLPYMLACLNEALRAYPPAAVGLPRVVPPGGATVAGEYLPAGGWMDQKAYIMWAKKPLNVYLTPAYYGQQKGVFDF</sequence>
<organism evidence="8">
    <name type="scientific">Gaeumannomyces tritici (strain R3-111a-1)</name>
    <name type="common">Wheat and barley take-all root rot fungus</name>
    <name type="synonym">Gaeumannomyces graminis var. tritici</name>
    <dbReference type="NCBI Taxonomy" id="644352"/>
    <lineage>
        <taxon>Eukaryota</taxon>
        <taxon>Fungi</taxon>
        <taxon>Dikarya</taxon>
        <taxon>Ascomycota</taxon>
        <taxon>Pezizomycotina</taxon>
        <taxon>Sordariomycetes</taxon>
        <taxon>Sordariomycetidae</taxon>
        <taxon>Magnaporthales</taxon>
        <taxon>Magnaporthaceae</taxon>
        <taxon>Gaeumannomyces</taxon>
    </lineage>
</organism>
<dbReference type="InterPro" id="IPR036396">
    <property type="entry name" value="Cyt_P450_sf"/>
</dbReference>
<keyword evidence="10" id="KW-1185">Reference proteome</keyword>
<reference evidence="9" key="5">
    <citation type="submission" date="2018-04" db="UniProtKB">
        <authorList>
            <consortium name="EnsemblFungi"/>
        </authorList>
    </citation>
    <scope>IDENTIFICATION</scope>
    <source>
        <strain evidence="9">R3-111a-1</strain>
    </source>
</reference>
<dbReference type="Pfam" id="PF00067">
    <property type="entry name" value="p450"/>
    <property type="match status" value="1"/>
</dbReference>
<reference evidence="8" key="2">
    <citation type="submission" date="2010-07" db="EMBL/GenBank/DDBJ databases">
        <authorList>
            <consortium name="The Broad Institute Genome Sequencing Platform"/>
            <consortium name="Broad Institute Genome Sequencing Center for Infectious Disease"/>
            <person name="Ma L.-J."/>
            <person name="Dead R."/>
            <person name="Young S."/>
            <person name="Zeng Q."/>
            <person name="Koehrsen M."/>
            <person name="Alvarado L."/>
            <person name="Berlin A."/>
            <person name="Chapman S.B."/>
            <person name="Chen Z."/>
            <person name="Freedman E."/>
            <person name="Gellesch M."/>
            <person name="Goldberg J."/>
            <person name="Griggs A."/>
            <person name="Gujja S."/>
            <person name="Heilman E.R."/>
            <person name="Heiman D."/>
            <person name="Hepburn T."/>
            <person name="Howarth C."/>
            <person name="Jen D."/>
            <person name="Larson L."/>
            <person name="Mehta T."/>
            <person name="Neiman D."/>
            <person name="Pearson M."/>
            <person name="Roberts A."/>
            <person name="Saif S."/>
            <person name="Shea T."/>
            <person name="Shenoy N."/>
            <person name="Sisk P."/>
            <person name="Stolte C."/>
            <person name="Sykes S."/>
            <person name="Walk T."/>
            <person name="White J."/>
            <person name="Yandava C."/>
            <person name="Haas B."/>
            <person name="Nusbaum C."/>
            <person name="Birren B."/>
        </authorList>
    </citation>
    <scope>NUCLEOTIDE SEQUENCE</scope>
    <source>
        <strain evidence="8">R3-111a-1</strain>
    </source>
</reference>
<dbReference type="STRING" id="644352.J3PAB5"/>
<evidence type="ECO:0000256" key="2">
    <source>
        <dbReference type="ARBA" id="ARBA00010617"/>
    </source>
</evidence>
<dbReference type="EnsemblFungi" id="EJT71181">
    <property type="protein sequence ID" value="EJT71181"/>
    <property type="gene ID" value="GGTG_10441"/>
</dbReference>
<dbReference type="GO" id="GO:0020037">
    <property type="term" value="F:heme binding"/>
    <property type="evidence" value="ECO:0007669"/>
    <property type="project" value="InterPro"/>
</dbReference>
<evidence type="ECO:0000256" key="7">
    <source>
        <dbReference type="ARBA" id="ARBA00023033"/>
    </source>
</evidence>
<evidence type="ECO:0000256" key="3">
    <source>
        <dbReference type="ARBA" id="ARBA00022617"/>
    </source>
</evidence>
<dbReference type="PANTHER" id="PTHR24305:SF230">
    <property type="entry name" value="P450, PUTATIVE (EUROFUNG)-RELATED"/>
    <property type="match status" value="1"/>
</dbReference>
<dbReference type="CDD" id="cd11058">
    <property type="entry name" value="CYP60B-like"/>
    <property type="match status" value="1"/>
</dbReference>
<dbReference type="EMBL" id="GL385400">
    <property type="protein sequence ID" value="EJT71181.1"/>
    <property type="molecule type" value="Genomic_DNA"/>
</dbReference>
<dbReference type="InterPro" id="IPR050121">
    <property type="entry name" value="Cytochrome_P450_monoxygenase"/>
</dbReference>
<dbReference type="Proteomes" id="UP000006039">
    <property type="component" value="Unassembled WGS sequence"/>
</dbReference>
<evidence type="ECO:0000256" key="5">
    <source>
        <dbReference type="ARBA" id="ARBA00023002"/>
    </source>
</evidence>
<protein>
    <recommendedName>
        <fullName evidence="11">Cytochrome P450</fullName>
    </recommendedName>
</protein>
<dbReference type="GO" id="GO:0016705">
    <property type="term" value="F:oxidoreductase activity, acting on paired donors, with incorporation or reduction of molecular oxygen"/>
    <property type="evidence" value="ECO:0007669"/>
    <property type="project" value="InterPro"/>
</dbReference>
<evidence type="ECO:0000256" key="4">
    <source>
        <dbReference type="ARBA" id="ARBA00022723"/>
    </source>
</evidence>
<gene>
    <name evidence="9" type="primary">20350899</name>
    <name evidence="8" type="ORF">GGTG_10441</name>
</gene>
<reference evidence="8" key="3">
    <citation type="submission" date="2010-09" db="EMBL/GenBank/DDBJ databases">
        <title>Annotation of Gaeumannomyces graminis var. tritici R3-111a-1.</title>
        <authorList>
            <consortium name="The Broad Institute Genome Sequencing Platform"/>
            <person name="Ma L.-J."/>
            <person name="Dead R."/>
            <person name="Young S.K."/>
            <person name="Zeng Q."/>
            <person name="Gargeya S."/>
            <person name="Fitzgerald M."/>
            <person name="Haas B."/>
            <person name="Abouelleil A."/>
            <person name="Alvarado L."/>
            <person name="Arachchi H.M."/>
            <person name="Berlin A."/>
            <person name="Brown A."/>
            <person name="Chapman S.B."/>
            <person name="Chen Z."/>
            <person name="Dunbar C."/>
            <person name="Freedman E."/>
            <person name="Gearin G."/>
            <person name="Gellesch M."/>
            <person name="Goldberg J."/>
            <person name="Griggs A."/>
            <person name="Gujja S."/>
            <person name="Heiman D."/>
            <person name="Howarth C."/>
            <person name="Larson L."/>
            <person name="Lui A."/>
            <person name="MacDonald P.J.P."/>
            <person name="Mehta T."/>
            <person name="Montmayeur A."/>
            <person name="Murphy C."/>
            <person name="Neiman D."/>
            <person name="Pearson M."/>
            <person name="Priest M."/>
            <person name="Roberts A."/>
            <person name="Saif S."/>
            <person name="Shea T."/>
            <person name="Shenoy N."/>
            <person name="Sisk P."/>
            <person name="Stolte C."/>
            <person name="Sykes S."/>
            <person name="Yandava C."/>
            <person name="Wortman J."/>
            <person name="Nusbaum C."/>
            <person name="Birren B."/>
        </authorList>
    </citation>
    <scope>NUCLEOTIDE SEQUENCE</scope>
    <source>
        <strain evidence="8">R3-111a-1</strain>
    </source>
</reference>
<dbReference type="SUPFAM" id="SSF48264">
    <property type="entry name" value="Cytochrome P450"/>
    <property type="match status" value="1"/>
</dbReference>
<keyword evidence="3" id="KW-0349">Heme</keyword>
<dbReference type="OrthoDB" id="5186775at2759"/>
<dbReference type="PANTHER" id="PTHR24305">
    <property type="entry name" value="CYTOCHROME P450"/>
    <property type="match status" value="1"/>
</dbReference>
<dbReference type="eggNOG" id="KOG0156">
    <property type="taxonomic scope" value="Eukaryota"/>
</dbReference>
<dbReference type="RefSeq" id="XP_009226578.1">
    <property type="nucleotide sequence ID" value="XM_009228314.1"/>
</dbReference>
<accession>J3PAB5</accession>
<dbReference type="AlphaFoldDB" id="J3PAB5"/>
<comment type="cofactor">
    <cofactor evidence="1">
        <name>heme</name>
        <dbReference type="ChEBI" id="CHEBI:30413"/>
    </cofactor>
</comment>
<dbReference type="GO" id="GO:0005506">
    <property type="term" value="F:iron ion binding"/>
    <property type="evidence" value="ECO:0007669"/>
    <property type="project" value="InterPro"/>
</dbReference>
<proteinExistence type="inferred from homology"/>
<reference evidence="9" key="4">
    <citation type="journal article" date="2015" name="G3 (Bethesda)">
        <title>Genome sequences of three phytopathogenic species of the Magnaporthaceae family of fungi.</title>
        <authorList>
            <person name="Okagaki L.H."/>
            <person name="Nunes C.C."/>
            <person name="Sailsbery J."/>
            <person name="Clay B."/>
            <person name="Brown D."/>
            <person name="John T."/>
            <person name="Oh Y."/>
            <person name="Young N."/>
            <person name="Fitzgerald M."/>
            <person name="Haas B.J."/>
            <person name="Zeng Q."/>
            <person name="Young S."/>
            <person name="Adiconis X."/>
            <person name="Fan L."/>
            <person name="Levin J.Z."/>
            <person name="Mitchell T.K."/>
            <person name="Okubara P.A."/>
            <person name="Farman M.L."/>
            <person name="Kohn L.M."/>
            <person name="Birren B."/>
            <person name="Ma L.-J."/>
            <person name="Dean R.A."/>
        </authorList>
    </citation>
    <scope>NUCLEOTIDE SEQUENCE</scope>
    <source>
        <strain evidence="9">R3-111a-1</strain>
    </source>
</reference>
<dbReference type="GeneID" id="20350899"/>
<reference evidence="10" key="1">
    <citation type="submission" date="2010-07" db="EMBL/GenBank/DDBJ databases">
        <title>The genome sequence of Gaeumannomyces graminis var. tritici strain R3-111a-1.</title>
        <authorList>
            <consortium name="The Broad Institute Genome Sequencing Platform"/>
            <person name="Ma L.-J."/>
            <person name="Dead R."/>
            <person name="Young S."/>
            <person name="Zeng Q."/>
            <person name="Koehrsen M."/>
            <person name="Alvarado L."/>
            <person name="Berlin A."/>
            <person name="Chapman S.B."/>
            <person name="Chen Z."/>
            <person name="Freedman E."/>
            <person name="Gellesch M."/>
            <person name="Goldberg J."/>
            <person name="Griggs A."/>
            <person name="Gujja S."/>
            <person name="Heilman E.R."/>
            <person name="Heiman D."/>
            <person name="Hepburn T."/>
            <person name="Howarth C."/>
            <person name="Jen D."/>
            <person name="Larson L."/>
            <person name="Mehta T."/>
            <person name="Neiman D."/>
            <person name="Pearson M."/>
            <person name="Roberts A."/>
            <person name="Saif S."/>
            <person name="Shea T."/>
            <person name="Shenoy N."/>
            <person name="Sisk P."/>
            <person name="Stolte C."/>
            <person name="Sykes S."/>
            <person name="Walk T."/>
            <person name="White J."/>
            <person name="Yandava C."/>
            <person name="Haas B."/>
            <person name="Nusbaum C."/>
            <person name="Birren B."/>
        </authorList>
    </citation>
    <scope>NUCLEOTIDE SEQUENCE [LARGE SCALE GENOMIC DNA]</scope>
    <source>
        <strain evidence="10">R3-111a-1</strain>
    </source>
</reference>
<evidence type="ECO:0000313" key="8">
    <source>
        <dbReference type="EMBL" id="EJT71181.1"/>
    </source>
</evidence>
<evidence type="ECO:0000256" key="1">
    <source>
        <dbReference type="ARBA" id="ARBA00001971"/>
    </source>
</evidence>
<name>J3PAB5_GAET3</name>
<evidence type="ECO:0008006" key="11">
    <source>
        <dbReference type="Google" id="ProtNLM"/>
    </source>
</evidence>
<dbReference type="Gene3D" id="1.10.630.10">
    <property type="entry name" value="Cytochrome P450"/>
    <property type="match status" value="1"/>
</dbReference>
<dbReference type="HOGENOM" id="CLU_001570_14_11_1"/>
<dbReference type="GO" id="GO:0004497">
    <property type="term" value="F:monooxygenase activity"/>
    <property type="evidence" value="ECO:0007669"/>
    <property type="project" value="UniProtKB-KW"/>
</dbReference>
<dbReference type="InterPro" id="IPR001128">
    <property type="entry name" value="Cyt_P450"/>
</dbReference>